<dbReference type="RefSeq" id="WP_182546632.1">
    <property type="nucleotide sequence ID" value="NZ_JACGWZ010000008.1"/>
</dbReference>
<dbReference type="Proteomes" id="UP000569329">
    <property type="component" value="Unassembled WGS sequence"/>
</dbReference>
<gene>
    <name evidence="3" type="ORF">FHX42_004844</name>
</gene>
<organism evidence="3 4">
    <name type="scientific">Halosaccharopolyspora lacisalsi</name>
    <dbReference type="NCBI Taxonomy" id="1000566"/>
    <lineage>
        <taxon>Bacteria</taxon>
        <taxon>Bacillati</taxon>
        <taxon>Actinomycetota</taxon>
        <taxon>Actinomycetes</taxon>
        <taxon>Pseudonocardiales</taxon>
        <taxon>Pseudonocardiaceae</taxon>
        <taxon>Halosaccharopolyspora</taxon>
    </lineage>
</organism>
<keyword evidence="2" id="KW-1133">Transmembrane helix</keyword>
<dbReference type="AlphaFoldDB" id="A0A839E9C9"/>
<evidence type="ECO:0000256" key="2">
    <source>
        <dbReference type="SAM" id="Phobius"/>
    </source>
</evidence>
<keyword evidence="2" id="KW-0812">Transmembrane</keyword>
<keyword evidence="2" id="KW-0472">Membrane</keyword>
<keyword evidence="4" id="KW-1185">Reference proteome</keyword>
<evidence type="ECO:0000313" key="3">
    <source>
        <dbReference type="EMBL" id="MBA8827448.1"/>
    </source>
</evidence>
<dbReference type="EMBL" id="JACGWZ010000008">
    <property type="protein sequence ID" value="MBA8827448.1"/>
    <property type="molecule type" value="Genomic_DNA"/>
</dbReference>
<name>A0A839E9C9_9PSEU</name>
<feature type="region of interest" description="Disordered" evidence="1">
    <location>
        <begin position="60"/>
        <end position="90"/>
    </location>
</feature>
<sequence>MTPDADETNPVAARVGAVDPLCWFLVASMLLTAILMAVLGMIVVVLVIVLPAIAVPVFDSRVNRPGSGSPGPFARTHRMKPVDRRGRTSP</sequence>
<feature type="transmembrane region" description="Helical" evidence="2">
    <location>
        <begin position="23"/>
        <end position="55"/>
    </location>
</feature>
<proteinExistence type="predicted"/>
<evidence type="ECO:0000256" key="1">
    <source>
        <dbReference type="SAM" id="MobiDB-lite"/>
    </source>
</evidence>
<comment type="caution">
    <text evidence="3">The sequence shown here is derived from an EMBL/GenBank/DDBJ whole genome shotgun (WGS) entry which is preliminary data.</text>
</comment>
<accession>A0A839E9C9</accession>
<protein>
    <submittedName>
        <fullName evidence="3">Uncharacterized protein</fullName>
    </submittedName>
</protein>
<evidence type="ECO:0000313" key="4">
    <source>
        <dbReference type="Proteomes" id="UP000569329"/>
    </source>
</evidence>
<reference evidence="3 4" key="1">
    <citation type="submission" date="2020-07" db="EMBL/GenBank/DDBJ databases">
        <title>Sequencing the genomes of 1000 actinobacteria strains.</title>
        <authorList>
            <person name="Klenk H.-P."/>
        </authorList>
    </citation>
    <scope>NUCLEOTIDE SEQUENCE [LARGE SCALE GENOMIC DNA]</scope>
    <source>
        <strain evidence="3 4">DSM 45975</strain>
    </source>
</reference>
<feature type="compositionally biased region" description="Basic and acidic residues" evidence="1">
    <location>
        <begin position="80"/>
        <end position="90"/>
    </location>
</feature>